<dbReference type="InterPro" id="IPR011823">
    <property type="entry name" value="IsopropMal_deHydtase_lsu_bac"/>
</dbReference>
<dbReference type="KEGG" id="dtp:JZK55_07980"/>
<keyword evidence="4 8" id="KW-0408">Iron</keyword>
<dbReference type="CDD" id="cd01583">
    <property type="entry name" value="IPMI"/>
    <property type="match status" value="1"/>
</dbReference>
<dbReference type="EC" id="4.2.1.33" evidence="8"/>
<evidence type="ECO:0000256" key="2">
    <source>
        <dbReference type="ARBA" id="ARBA00022485"/>
    </source>
</evidence>
<dbReference type="Pfam" id="PF00330">
    <property type="entry name" value="Aconitase"/>
    <property type="match status" value="1"/>
</dbReference>
<evidence type="ECO:0000256" key="4">
    <source>
        <dbReference type="ARBA" id="ARBA00023004"/>
    </source>
</evidence>
<comment type="similarity">
    <text evidence="8">Belongs to the aconitase/IPM isomerase family. LeuC type 2 subfamily.</text>
</comment>
<evidence type="ECO:0000256" key="5">
    <source>
        <dbReference type="ARBA" id="ARBA00023014"/>
    </source>
</evidence>
<dbReference type="InterPro" id="IPR018136">
    <property type="entry name" value="Aconitase_4Fe-4S_BS"/>
</dbReference>
<keyword evidence="3 8" id="KW-0479">Metal-binding</keyword>
<keyword evidence="8" id="KW-0028">Amino-acid biosynthesis</keyword>
<keyword evidence="11" id="KW-1185">Reference proteome</keyword>
<protein>
    <recommendedName>
        <fullName evidence="8">3-isopropylmalate dehydratase large subunit</fullName>
        <ecNumber evidence="8">4.2.1.33</ecNumber>
    </recommendedName>
    <alternativeName>
        <fullName evidence="8">Alpha-IPM isomerase</fullName>
        <shortName evidence="8">IPMI</shortName>
    </alternativeName>
    <alternativeName>
        <fullName evidence="8">Isopropylmalate isomerase</fullName>
    </alternativeName>
</protein>
<dbReference type="InterPro" id="IPR015931">
    <property type="entry name" value="Acnase/IPM_dHydase_lsu_aba_1/3"/>
</dbReference>
<reference evidence="10 11" key="1">
    <citation type="submission" date="2020-03" db="EMBL/GenBank/DDBJ databases">
        <title>Complete genome sequences of two sulfur-disproportionating bacterial strains T55J and Mzg5.</title>
        <authorList>
            <person name="Umezawa K."/>
            <person name="Kojima H."/>
            <person name="Kato Y."/>
            <person name="Fukui M."/>
        </authorList>
    </citation>
    <scope>NUCLEOTIDE SEQUENCE [LARGE SCALE GENOMIC DNA]</scope>
    <source>
        <strain evidence="10 11">T55J</strain>
    </source>
</reference>
<dbReference type="GO" id="GO:0009098">
    <property type="term" value="P:L-leucine biosynthetic process"/>
    <property type="evidence" value="ECO:0007669"/>
    <property type="project" value="UniProtKB-UniRule"/>
</dbReference>
<dbReference type="PRINTS" id="PR00415">
    <property type="entry name" value="ACONITASE"/>
</dbReference>
<dbReference type="NCBIfam" id="NF001614">
    <property type="entry name" value="PRK00402.1"/>
    <property type="match status" value="1"/>
</dbReference>
<dbReference type="NCBIfam" id="TIGR01343">
    <property type="entry name" value="hacA_fam"/>
    <property type="match status" value="1"/>
</dbReference>
<evidence type="ECO:0000256" key="7">
    <source>
        <dbReference type="ARBA" id="ARBA00023304"/>
    </source>
</evidence>
<feature type="domain" description="Aconitase/3-isopropylmalate dehydratase large subunit alpha/beta/alpha" evidence="9">
    <location>
        <begin position="5"/>
        <end position="409"/>
    </location>
</feature>
<dbReference type="AlphaFoldDB" id="A0A7G1H1P1"/>
<dbReference type="NCBIfam" id="TIGR02086">
    <property type="entry name" value="IPMI_arch"/>
    <property type="match status" value="1"/>
</dbReference>
<evidence type="ECO:0000256" key="1">
    <source>
        <dbReference type="ARBA" id="ARBA00022430"/>
    </source>
</evidence>
<dbReference type="InterPro" id="IPR033941">
    <property type="entry name" value="IPMI_cat"/>
</dbReference>
<dbReference type="InterPro" id="IPR050067">
    <property type="entry name" value="IPM_dehydratase_rel_enz"/>
</dbReference>
<evidence type="ECO:0000256" key="8">
    <source>
        <dbReference type="HAMAP-Rule" id="MF_01027"/>
    </source>
</evidence>
<evidence type="ECO:0000259" key="9">
    <source>
        <dbReference type="Pfam" id="PF00330"/>
    </source>
</evidence>
<evidence type="ECO:0000256" key="6">
    <source>
        <dbReference type="ARBA" id="ARBA00023239"/>
    </source>
</evidence>
<comment type="pathway">
    <text evidence="8">Amino-acid biosynthesis; L-leucine biosynthesis; L-leucine from 3-methyl-2-oxobutanoate: step 2/4.</text>
</comment>
<dbReference type="NCBIfam" id="TIGR02083">
    <property type="entry name" value="LEU2"/>
    <property type="match status" value="1"/>
</dbReference>
<comment type="subunit">
    <text evidence="8">Heterodimer of LeuC and LeuD.</text>
</comment>
<feature type="binding site" evidence="8">
    <location>
        <position position="358"/>
    </location>
    <ligand>
        <name>[4Fe-4S] cluster</name>
        <dbReference type="ChEBI" id="CHEBI:49883"/>
    </ligand>
</feature>
<feature type="binding site" evidence="8">
    <location>
        <position position="298"/>
    </location>
    <ligand>
        <name>[4Fe-4S] cluster</name>
        <dbReference type="ChEBI" id="CHEBI:49883"/>
    </ligand>
</feature>
<dbReference type="InterPro" id="IPR006251">
    <property type="entry name" value="Homoacnase/IPMdehydase_lsu"/>
</dbReference>
<feature type="binding site" evidence="8">
    <location>
        <position position="361"/>
    </location>
    <ligand>
        <name>[4Fe-4S] cluster</name>
        <dbReference type="ChEBI" id="CHEBI:49883"/>
    </ligand>
</feature>
<gene>
    <name evidence="8 10" type="primary">leuC</name>
    <name evidence="10" type="ORF">JZK55_07980</name>
</gene>
<proteinExistence type="inferred from homology"/>
<dbReference type="GO" id="GO:0003861">
    <property type="term" value="F:3-isopropylmalate dehydratase activity"/>
    <property type="evidence" value="ECO:0007669"/>
    <property type="project" value="UniProtKB-UniRule"/>
</dbReference>
<dbReference type="InterPro" id="IPR036008">
    <property type="entry name" value="Aconitase_4Fe-4S_dom"/>
</dbReference>
<dbReference type="InterPro" id="IPR001030">
    <property type="entry name" value="Acoase/IPM_deHydtase_lsu_aba"/>
</dbReference>
<dbReference type="HAMAP" id="MF_01027">
    <property type="entry name" value="LeuC_type2"/>
    <property type="match status" value="1"/>
</dbReference>
<keyword evidence="6 8" id="KW-0456">Lyase</keyword>
<evidence type="ECO:0000256" key="3">
    <source>
        <dbReference type="ARBA" id="ARBA00022723"/>
    </source>
</evidence>
<comment type="function">
    <text evidence="8">Catalyzes the isomerization between 2-isopropylmalate and 3-isopropylmalate, via the formation of 2-isopropylmaleate.</text>
</comment>
<dbReference type="RefSeq" id="WP_203473346.1">
    <property type="nucleotide sequence ID" value="NZ_AP022873.1"/>
</dbReference>
<keyword evidence="1 8" id="KW-0432">Leucine biosynthesis</keyword>
<organism evidence="10 11">
    <name type="scientific">Dissulfurispira thermophila</name>
    <dbReference type="NCBI Taxonomy" id="2715679"/>
    <lineage>
        <taxon>Bacteria</taxon>
        <taxon>Pseudomonadati</taxon>
        <taxon>Nitrospirota</taxon>
        <taxon>Thermodesulfovibrionia</taxon>
        <taxon>Thermodesulfovibrionales</taxon>
        <taxon>Dissulfurispiraceae</taxon>
        <taxon>Dissulfurispira</taxon>
    </lineage>
</organism>
<dbReference type="InterPro" id="IPR011826">
    <property type="entry name" value="HAcnase/IPMdehydase_lsu_prok"/>
</dbReference>
<keyword evidence="5 8" id="KW-0411">Iron-sulfur</keyword>
<keyword evidence="2 8" id="KW-0004">4Fe-4S</keyword>
<dbReference type="GO" id="GO:0046872">
    <property type="term" value="F:metal ion binding"/>
    <property type="evidence" value="ECO:0007669"/>
    <property type="project" value="UniProtKB-KW"/>
</dbReference>
<dbReference type="EMBL" id="AP022873">
    <property type="protein sequence ID" value="BCB95876.1"/>
    <property type="molecule type" value="Genomic_DNA"/>
</dbReference>
<dbReference type="GO" id="GO:0051539">
    <property type="term" value="F:4 iron, 4 sulfur cluster binding"/>
    <property type="evidence" value="ECO:0007669"/>
    <property type="project" value="UniProtKB-KW"/>
</dbReference>
<dbReference type="SUPFAM" id="SSF53732">
    <property type="entry name" value="Aconitase iron-sulfur domain"/>
    <property type="match status" value="1"/>
</dbReference>
<comment type="catalytic activity">
    <reaction evidence="8">
        <text>(2R,3S)-3-isopropylmalate = (2S)-2-isopropylmalate</text>
        <dbReference type="Rhea" id="RHEA:32287"/>
        <dbReference type="ChEBI" id="CHEBI:1178"/>
        <dbReference type="ChEBI" id="CHEBI:35121"/>
        <dbReference type="EC" id="4.2.1.33"/>
    </reaction>
</comment>
<comment type="cofactor">
    <cofactor evidence="8">
        <name>[4Fe-4S] cluster</name>
        <dbReference type="ChEBI" id="CHEBI:49883"/>
    </cofactor>
    <text evidence="8">Binds 1 [4Fe-4S] cluster per subunit.</text>
</comment>
<keyword evidence="7 8" id="KW-0100">Branched-chain amino acid biosynthesis</keyword>
<dbReference type="Gene3D" id="3.30.499.10">
    <property type="entry name" value="Aconitase, domain 3"/>
    <property type="match status" value="2"/>
</dbReference>
<evidence type="ECO:0000313" key="11">
    <source>
        <dbReference type="Proteomes" id="UP000516360"/>
    </source>
</evidence>
<dbReference type="UniPathway" id="UPA00048">
    <property type="reaction ID" value="UER00071"/>
</dbReference>
<sequence>MTITEKILAAHADKKEISAGELINAKVDLILANDITAPIAIQEFKKIGAKNVFDKDRVAFIPDHFTPQKDIKAAEQCKLLRDFSKEYHLGLYFEIGRMGIEHALLPEQGLVVPGDLVIGADSHTCTYGALGAFATGVGSTDVAAAMATGECWFKVPESMKFIYYGRLNKWVGGKDLILYTIGDIGVDGALYRAMEFEGETIRNLPMHSRLTMCNMAIEAGGKSGIIVPDSITEEYVKDRAKRPYKFYISDSDAKYVEIREYDCSKIPLTVACPHLPSNTKPASELSHITIDQVVIGSCTNGRLEDLREAAQVIKGRKVNPNIRMIVIPATQQIYKDAMKEGLIDIFIDAEAVVSTPTCGPCLGGHMGILAKGERAIATTNRNFVGRMGHPESEVYLSNPAVAAASAVLGRIGVPEELGL</sequence>
<accession>A0A7G1H1P1</accession>
<dbReference type="Proteomes" id="UP000516360">
    <property type="component" value="Chromosome"/>
</dbReference>
<name>A0A7G1H1P1_9BACT</name>
<dbReference type="PANTHER" id="PTHR43822">
    <property type="entry name" value="HOMOACONITASE, MITOCHONDRIAL-RELATED"/>
    <property type="match status" value="1"/>
</dbReference>
<evidence type="ECO:0000313" key="10">
    <source>
        <dbReference type="EMBL" id="BCB95876.1"/>
    </source>
</evidence>
<dbReference type="PROSITE" id="PS00450">
    <property type="entry name" value="ACONITASE_1"/>
    <property type="match status" value="1"/>
</dbReference>
<dbReference type="PANTHER" id="PTHR43822:SF16">
    <property type="entry name" value="3-ISOPROPYLMALATE DEHYDRATASE LARGE SUBUNIT 2"/>
    <property type="match status" value="1"/>
</dbReference>